<evidence type="ECO:0000313" key="3">
    <source>
        <dbReference type="Proteomes" id="UP000195221"/>
    </source>
</evidence>
<proteinExistence type="predicted"/>
<dbReference type="EMBL" id="NBTZ01000101">
    <property type="protein sequence ID" value="OTP71545.1"/>
    <property type="molecule type" value="Genomic_DNA"/>
</dbReference>
<reference evidence="2 3" key="1">
    <citation type="submission" date="2017-03" db="EMBL/GenBank/DDBJ databases">
        <title>Genome analysis of strain PAMC 26577.</title>
        <authorList>
            <person name="Oh H.-M."/>
            <person name="Yang J.-A."/>
        </authorList>
    </citation>
    <scope>NUCLEOTIDE SEQUENCE [LARGE SCALE GENOMIC DNA]</scope>
    <source>
        <strain evidence="2 3">PAMC 26577</strain>
    </source>
</reference>
<dbReference type="InterPro" id="IPR058228">
    <property type="entry name" value="Sap1-like"/>
</dbReference>
<name>A0A242MLB9_CABSO</name>
<dbReference type="AlphaFoldDB" id="A0A242MLB9"/>
<dbReference type="NCBIfam" id="NF046013">
    <property type="entry name" value="surf_attach_Sap1"/>
    <property type="match status" value="1"/>
</dbReference>
<feature type="signal peptide" evidence="1">
    <location>
        <begin position="1"/>
        <end position="23"/>
    </location>
</feature>
<accession>A0A242MLB9</accession>
<keyword evidence="1" id="KW-0732">Signal</keyword>
<comment type="caution">
    <text evidence="2">The sequence shown here is derived from an EMBL/GenBank/DDBJ whole genome shotgun (WGS) entry which is preliminary data.</text>
</comment>
<evidence type="ECO:0000313" key="2">
    <source>
        <dbReference type="EMBL" id="OTP71545.1"/>
    </source>
</evidence>
<evidence type="ECO:0008006" key="4">
    <source>
        <dbReference type="Google" id="ProtNLM"/>
    </source>
</evidence>
<organism evidence="2 3">
    <name type="scientific">Caballeronia sordidicola</name>
    <name type="common">Burkholderia sordidicola</name>
    <dbReference type="NCBI Taxonomy" id="196367"/>
    <lineage>
        <taxon>Bacteria</taxon>
        <taxon>Pseudomonadati</taxon>
        <taxon>Pseudomonadota</taxon>
        <taxon>Betaproteobacteria</taxon>
        <taxon>Burkholderiales</taxon>
        <taxon>Burkholderiaceae</taxon>
        <taxon>Caballeronia</taxon>
    </lineage>
</organism>
<dbReference type="RefSeq" id="WP_075359099.1">
    <property type="nucleotide sequence ID" value="NZ_MSRG01000056.1"/>
</dbReference>
<dbReference type="Proteomes" id="UP000195221">
    <property type="component" value="Unassembled WGS sequence"/>
</dbReference>
<evidence type="ECO:0000256" key="1">
    <source>
        <dbReference type="SAM" id="SignalP"/>
    </source>
</evidence>
<gene>
    <name evidence="2" type="ORF">PAMC26577_24130</name>
</gene>
<feature type="chain" id="PRO_5013122830" description="Secreted protein" evidence="1">
    <location>
        <begin position="24"/>
        <end position="114"/>
    </location>
</feature>
<protein>
    <recommendedName>
        <fullName evidence="4">Secreted protein</fullName>
    </recommendedName>
</protein>
<sequence length="114" mass="12540">MRKSAVAGAALICVSALMGSVQAQDKVVQPQQTFSFLPNSYGCLSKDKFDSADQHAQAGEQQKMQEFFSGFQCLATPEEGNFRVVRVIGHDVEFVNASNSDTQGMWTADRFIKQ</sequence>